<evidence type="ECO:0000313" key="7">
    <source>
        <dbReference type="EMBL" id="WYW55275.1"/>
    </source>
</evidence>
<feature type="transmembrane region" description="Helical" evidence="6">
    <location>
        <begin position="53"/>
        <end position="72"/>
    </location>
</feature>
<evidence type="ECO:0000313" key="8">
    <source>
        <dbReference type="Proteomes" id="UP001491088"/>
    </source>
</evidence>
<sequence>MKYSQTHKSKQIFWLLIKLTIVFVCAYFIWQKLNNNTLLSFNEFKNVLSQSKVFSLKNCSFLLIFTFGNWFLEILKWKTLVKELKKISIFTAAKQSLASLTASLITPNRIGEYGAKALYFKKKNSIQIMHLNLIGNLHQLVATVFFGFLGFIYFYKNYPINFDLSNFYNVLILTCASCILIIVLWKLLLSKLEIFRNGIVKIKTKTHLKIALYSFFRYLIFSHQFYFLLMIFKTNITYIEAITAISSMYLLSSFIPMLSIFDAVLKGSVALFIFGILGVNSITILSITTLMWLLNFVIPSIVGSYFIITFSPKQQA</sequence>
<dbReference type="InterPro" id="IPR022791">
    <property type="entry name" value="L-PG_synthase/AglD"/>
</dbReference>
<proteinExistence type="predicted"/>
<feature type="transmembrane region" description="Helical" evidence="6">
    <location>
        <begin position="293"/>
        <end position="311"/>
    </location>
</feature>
<feature type="transmembrane region" description="Helical" evidence="6">
    <location>
        <begin position="12"/>
        <end position="33"/>
    </location>
</feature>
<keyword evidence="5 6" id="KW-0472">Membrane</keyword>
<dbReference type="Pfam" id="PF03706">
    <property type="entry name" value="LPG_synthase_TM"/>
    <property type="match status" value="1"/>
</dbReference>
<dbReference type="EMBL" id="CP150496">
    <property type="protein sequence ID" value="WYW55275.1"/>
    <property type="molecule type" value="Genomic_DNA"/>
</dbReference>
<organism evidence="7 8">
    <name type="scientific">Polaribacter marinaquae</name>
    <dbReference type="NCBI Taxonomy" id="1642819"/>
    <lineage>
        <taxon>Bacteria</taxon>
        <taxon>Pseudomonadati</taxon>
        <taxon>Bacteroidota</taxon>
        <taxon>Flavobacteriia</taxon>
        <taxon>Flavobacteriales</taxon>
        <taxon>Flavobacteriaceae</taxon>
    </lineage>
</organism>
<comment type="subcellular location">
    <subcellularLocation>
        <location evidence="1">Cell membrane</location>
        <topology evidence="1">Multi-pass membrane protein</topology>
    </subcellularLocation>
</comment>
<evidence type="ECO:0000256" key="6">
    <source>
        <dbReference type="SAM" id="Phobius"/>
    </source>
</evidence>
<keyword evidence="2" id="KW-1003">Cell membrane</keyword>
<feature type="transmembrane region" description="Helical" evidence="6">
    <location>
        <begin position="167"/>
        <end position="189"/>
    </location>
</feature>
<evidence type="ECO:0000256" key="5">
    <source>
        <dbReference type="ARBA" id="ARBA00023136"/>
    </source>
</evidence>
<evidence type="ECO:0000256" key="3">
    <source>
        <dbReference type="ARBA" id="ARBA00022692"/>
    </source>
</evidence>
<feature type="transmembrane region" description="Helical" evidence="6">
    <location>
        <begin position="210"/>
        <end position="232"/>
    </location>
</feature>
<dbReference type="RefSeq" id="WP_340932694.1">
    <property type="nucleotide sequence ID" value="NZ_CP150496.1"/>
</dbReference>
<name>A0ABZ2TQ61_9FLAO</name>
<feature type="transmembrane region" description="Helical" evidence="6">
    <location>
        <begin position="268"/>
        <end position="287"/>
    </location>
</feature>
<gene>
    <name evidence="7" type="ORF">WG950_12130</name>
</gene>
<accession>A0ABZ2TQ61</accession>
<feature type="transmembrane region" description="Helical" evidence="6">
    <location>
        <begin position="238"/>
        <end position="261"/>
    </location>
</feature>
<protein>
    <submittedName>
        <fullName evidence="7">Lysylphosphatidylglycerol synthase domain-containing protein</fullName>
    </submittedName>
</protein>
<feature type="transmembrane region" description="Helical" evidence="6">
    <location>
        <begin position="131"/>
        <end position="155"/>
    </location>
</feature>
<evidence type="ECO:0000256" key="4">
    <source>
        <dbReference type="ARBA" id="ARBA00022989"/>
    </source>
</evidence>
<evidence type="ECO:0000256" key="2">
    <source>
        <dbReference type="ARBA" id="ARBA00022475"/>
    </source>
</evidence>
<reference evidence="7 8" key="1">
    <citation type="submission" date="2024-03" db="EMBL/GenBank/DDBJ databases">
        <authorList>
            <person name="Cao K."/>
        </authorList>
    </citation>
    <scope>NUCLEOTIDE SEQUENCE [LARGE SCALE GENOMIC DNA]</scope>
    <source>
        <strain evidence="7 8">MCCC 1K00696</strain>
    </source>
</reference>
<evidence type="ECO:0000256" key="1">
    <source>
        <dbReference type="ARBA" id="ARBA00004651"/>
    </source>
</evidence>
<keyword evidence="3 6" id="KW-0812">Transmembrane</keyword>
<keyword evidence="4 6" id="KW-1133">Transmembrane helix</keyword>
<dbReference type="Proteomes" id="UP001491088">
    <property type="component" value="Chromosome"/>
</dbReference>
<keyword evidence="8" id="KW-1185">Reference proteome</keyword>